<gene>
    <name evidence="3" type="ORF">EH31_04465</name>
</gene>
<organism evidence="3 4">
    <name type="scientific">Erythrobacter longus</name>
    <dbReference type="NCBI Taxonomy" id="1044"/>
    <lineage>
        <taxon>Bacteria</taxon>
        <taxon>Pseudomonadati</taxon>
        <taxon>Pseudomonadota</taxon>
        <taxon>Alphaproteobacteria</taxon>
        <taxon>Sphingomonadales</taxon>
        <taxon>Erythrobacteraceae</taxon>
        <taxon>Erythrobacter/Porphyrobacter group</taxon>
        <taxon>Erythrobacter</taxon>
    </lineage>
</organism>
<evidence type="ECO:0000313" key="4">
    <source>
        <dbReference type="Proteomes" id="UP000027647"/>
    </source>
</evidence>
<dbReference type="OrthoDB" id="9848302at2"/>
<evidence type="ECO:0000256" key="2">
    <source>
        <dbReference type="SAM" id="SignalP"/>
    </source>
</evidence>
<feature type="chain" id="PRO_5001696926" description="Lipoprotein" evidence="2">
    <location>
        <begin position="23"/>
        <end position="193"/>
    </location>
</feature>
<protein>
    <recommendedName>
        <fullName evidence="5">Lipoprotein</fullName>
    </recommendedName>
</protein>
<comment type="caution">
    <text evidence="3">The sequence shown here is derived from an EMBL/GenBank/DDBJ whole genome shotgun (WGS) entry which is preliminary data.</text>
</comment>
<feature type="region of interest" description="Disordered" evidence="1">
    <location>
        <begin position="165"/>
        <end position="193"/>
    </location>
</feature>
<name>A0A074MAT4_ERYLO</name>
<accession>A0A074MAT4</accession>
<proteinExistence type="predicted"/>
<feature type="signal peptide" evidence="2">
    <location>
        <begin position="1"/>
        <end position="22"/>
    </location>
</feature>
<evidence type="ECO:0000256" key="1">
    <source>
        <dbReference type="SAM" id="MobiDB-lite"/>
    </source>
</evidence>
<evidence type="ECO:0008006" key="5">
    <source>
        <dbReference type="Google" id="ProtNLM"/>
    </source>
</evidence>
<dbReference type="STRING" id="1044.EH31_04465"/>
<dbReference type="Proteomes" id="UP000027647">
    <property type="component" value="Unassembled WGS sequence"/>
</dbReference>
<keyword evidence="4" id="KW-1185">Reference proteome</keyword>
<sequence>MFKLAAFPIALALAAISAPVAAQTSPTQEGGEWTWEEQESDRPKTWYVMISVHQAVGPAGCDTYRYKVSSVEPIKITGPSEIRPAHADELAGWWMMYVAQRAPLPFRWLTTSAGHEPPEMYFRETREEAMEAFRADGHLRQSRSCSGSKLVGLRTRNFEFTPPPGFTSVDFGNEPAPQGVTVARDLNKAPGAR</sequence>
<keyword evidence="2" id="KW-0732">Signal</keyword>
<dbReference type="EMBL" id="JMIW01000001">
    <property type="protein sequence ID" value="KEO91931.1"/>
    <property type="molecule type" value="Genomic_DNA"/>
</dbReference>
<evidence type="ECO:0000313" key="3">
    <source>
        <dbReference type="EMBL" id="KEO91931.1"/>
    </source>
</evidence>
<reference evidence="3 4" key="1">
    <citation type="submission" date="2014-04" db="EMBL/GenBank/DDBJ databases">
        <title>A comprehensive comparison of genomes of Erythrobacter spp. strains.</title>
        <authorList>
            <person name="Zheng Q."/>
        </authorList>
    </citation>
    <scope>NUCLEOTIDE SEQUENCE [LARGE SCALE GENOMIC DNA]</scope>
    <source>
        <strain evidence="3 4">DSM 6997</strain>
    </source>
</reference>
<dbReference type="RefSeq" id="WP_034958297.1">
    <property type="nucleotide sequence ID" value="NZ_JMIW01000001.1"/>
</dbReference>
<dbReference type="AlphaFoldDB" id="A0A074MAT4"/>